<evidence type="ECO:0000313" key="1">
    <source>
        <dbReference type="EMBL" id="SFE27981.1"/>
    </source>
</evidence>
<sequence>MYYSMKQKFEKELGRELKREEEQLINEMLRKQLEENERGLH</sequence>
<dbReference type="STRING" id="930128.SAMN05192532_10197"/>
<evidence type="ECO:0000313" key="2">
    <source>
        <dbReference type="Proteomes" id="UP000199516"/>
    </source>
</evidence>
<organism evidence="1 2">
    <name type="scientific">Alteribacillus iranensis</name>
    <dbReference type="NCBI Taxonomy" id="930128"/>
    <lineage>
        <taxon>Bacteria</taxon>
        <taxon>Bacillati</taxon>
        <taxon>Bacillota</taxon>
        <taxon>Bacilli</taxon>
        <taxon>Bacillales</taxon>
        <taxon>Bacillaceae</taxon>
        <taxon>Alteribacillus</taxon>
    </lineage>
</organism>
<protein>
    <submittedName>
        <fullName evidence="1">Uncharacterized protein</fullName>
    </submittedName>
</protein>
<accession>A0A1I1Z8A5</accession>
<gene>
    <name evidence="1" type="ORF">SAMN05192532_10197</name>
</gene>
<reference evidence="1 2" key="1">
    <citation type="submission" date="2016-10" db="EMBL/GenBank/DDBJ databases">
        <authorList>
            <person name="de Groot N.N."/>
        </authorList>
    </citation>
    <scope>NUCLEOTIDE SEQUENCE [LARGE SCALE GENOMIC DNA]</scope>
    <source>
        <strain evidence="1 2">DSM 23995</strain>
    </source>
</reference>
<dbReference type="EMBL" id="FONT01000001">
    <property type="protein sequence ID" value="SFE27981.1"/>
    <property type="molecule type" value="Genomic_DNA"/>
</dbReference>
<dbReference type="AlphaFoldDB" id="A0A1I1Z8A5"/>
<proteinExistence type="predicted"/>
<dbReference type="Proteomes" id="UP000199516">
    <property type="component" value="Unassembled WGS sequence"/>
</dbReference>
<name>A0A1I1Z8A5_9BACI</name>
<keyword evidence="2" id="KW-1185">Reference proteome</keyword>
<dbReference type="RefSeq" id="WP_281243851.1">
    <property type="nucleotide sequence ID" value="NZ_FONT01000001.1"/>
</dbReference>